<protein>
    <submittedName>
        <fullName evidence="2">12584_t:CDS:1</fullName>
    </submittedName>
</protein>
<comment type="caution">
    <text evidence="2">The sequence shown here is derived from an EMBL/GenBank/DDBJ whole genome shotgun (WGS) entry which is preliminary data.</text>
</comment>
<evidence type="ECO:0000313" key="2">
    <source>
        <dbReference type="EMBL" id="CAG8745177.1"/>
    </source>
</evidence>
<reference evidence="2" key="1">
    <citation type="submission" date="2021-06" db="EMBL/GenBank/DDBJ databases">
        <authorList>
            <person name="Kallberg Y."/>
            <person name="Tangrot J."/>
            <person name="Rosling A."/>
        </authorList>
    </citation>
    <scope>NUCLEOTIDE SEQUENCE</scope>
    <source>
        <strain evidence="2">IN212</strain>
    </source>
</reference>
<sequence length="85" mass="9678">CQNLMQIMSKAANSSLRSSSPSIEERESSRIPIGQQKIDINNEPREIKELVNKLVLEFGDVRTTKRIDLLWNSSVNTRAKTIPRP</sequence>
<feature type="region of interest" description="Disordered" evidence="1">
    <location>
        <begin position="10"/>
        <end position="35"/>
    </location>
</feature>
<gene>
    <name evidence="2" type="ORF">RFULGI_LOCUS13169</name>
</gene>
<evidence type="ECO:0000313" key="3">
    <source>
        <dbReference type="Proteomes" id="UP000789396"/>
    </source>
</evidence>
<dbReference type="OrthoDB" id="6247875at2759"/>
<dbReference type="AlphaFoldDB" id="A0A9N9NNT2"/>
<organism evidence="2 3">
    <name type="scientific">Racocetra fulgida</name>
    <dbReference type="NCBI Taxonomy" id="60492"/>
    <lineage>
        <taxon>Eukaryota</taxon>
        <taxon>Fungi</taxon>
        <taxon>Fungi incertae sedis</taxon>
        <taxon>Mucoromycota</taxon>
        <taxon>Glomeromycotina</taxon>
        <taxon>Glomeromycetes</taxon>
        <taxon>Diversisporales</taxon>
        <taxon>Gigasporaceae</taxon>
        <taxon>Racocetra</taxon>
    </lineage>
</organism>
<dbReference type="Proteomes" id="UP000789396">
    <property type="component" value="Unassembled WGS sequence"/>
</dbReference>
<evidence type="ECO:0000256" key="1">
    <source>
        <dbReference type="SAM" id="MobiDB-lite"/>
    </source>
</evidence>
<accession>A0A9N9NNT2</accession>
<proteinExistence type="predicted"/>
<feature type="non-terminal residue" evidence="2">
    <location>
        <position position="1"/>
    </location>
</feature>
<dbReference type="EMBL" id="CAJVPZ010033782">
    <property type="protein sequence ID" value="CAG8745177.1"/>
    <property type="molecule type" value="Genomic_DNA"/>
</dbReference>
<keyword evidence="3" id="KW-1185">Reference proteome</keyword>
<name>A0A9N9NNT2_9GLOM</name>